<proteinExistence type="predicted"/>
<evidence type="ECO:0000313" key="3">
    <source>
        <dbReference type="Proteomes" id="UP000013858"/>
    </source>
</evidence>
<name>R2SWL0_9ENTE</name>
<reference evidence="2 4" key="2">
    <citation type="submission" date="2013-03" db="EMBL/GenBank/DDBJ databases">
        <title>The Genome Sequence of Enterococcus haemoperoxidus BAA-382 (PacBio/Illumina hybrid assembly).</title>
        <authorList>
            <consortium name="The Broad Institute Genomics Platform"/>
            <consortium name="The Broad Institute Genome Sequencing Center for Infectious Disease"/>
            <person name="Earl A."/>
            <person name="Russ C."/>
            <person name="Gilmore M."/>
            <person name="Surin D."/>
            <person name="Walker B."/>
            <person name="Young S."/>
            <person name="Zeng Q."/>
            <person name="Gargeya S."/>
            <person name="Fitzgerald M."/>
            <person name="Haas B."/>
            <person name="Abouelleil A."/>
            <person name="Allen A.W."/>
            <person name="Alvarado L."/>
            <person name="Arachchi H.M."/>
            <person name="Berlin A.M."/>
            <person name="Chapman S.B."/>
            <person name="Gainer-Dewar J."/>
            <person name="Goldberg J."/>
            <person name="Griggs A."/>
            <person name="Gujja S."/>
            <person name="Hansen M."/>
            <person name="Howarth C."/>
            <person name="Imamovic A."/>
            <person name="Ireland A."/>
            <person name="Larimer J."/>
            <person name="McCowan C."/>
            <person name="Murphy C."/>
            <person name="Pearson M."/>
            <person name="Poon T.W."/>
            <person name="Priest M."/>
            <person name="Roberts A."/>
            <person name="Saif S."/>
            <person name="Shea T."/>
            <person name="Sisk P."/>
            <person name="Sykes S."/>
            <person name="Wortman J."/>
            <person name="Nusbaum C."/>
            <person name="Birren B."/>
        </authorList>
    </citation>
    <scope>NUCLEOTIDE SEQUENCE [LARGE SCALE GENOMIC DNA]</scope>
    <source>
        <strain evidence="2 4">ATCC BAA-382</strain>
    </source>
</reference>
<accession>R2SWL0</accession>
<evidence type="ECO:0000313" key="2">
    <source>
        <dbReference type="EMBL" id="EOT60004.1"/>
    </source>
</evidence>
<dbReference type="Proteomes" id="UP000014197">
    <property type="component" value="Unassembled WGS sequence"/>
</dbReference>
<dbReference type="Proteomes" id="UP000013858">
    <property type="component" value="Unassembled WGS sequence"/>
</dbReference>
<comment type="caution">
    <text evidence="1">The sequence shown here is derived from an EMBL/GenBank/DDBJ whole genome shotgun (WGS) entry which is preliminary data.</text>
</comment>
<sequence length="159" mass="18754">MFNKRKEKKEIRVGFNQTIHFENVVSRYYQVDLKDFAKVFEDFITTVVQSGYTPTSNFFYAINSDLEDPIDMLLQVFIPVEEEKSYELPEEYRYQSYYEIINMLGVRVEGDSEDQFSEGIRMLVEQIVDMDAELASPPFYFVNQIDGKTFTDILIKISE</sequence>
<dbReference type="OrthoDB" id="2452656at2"/>
<evidence type="ECO:0000313" key="1">
    <source>
        <dbReference type="EMBL" id="EOH97191.1"/>
    </source>
</evidence>
<dbReference type="InterPro" id="IPR031664">
    <property type="entry name" value="DUF5085"/>
</dbReference>
<organism evidence="1 3">
    <name type="scientific">Enterococcus haemoperoxidus ATCC BAA-382</name>
    <dbReference type="NCBI Taxonomy" id="1158608"/>
    <lineage>
        <taxon>Bacteria</taxon>
        <taxon>Bacillati</taxon>
        <taxon>Bacillota</taxon>
        <taxon>Bacilli</taxon>
        <taxon>Lactobacillales</taxon>
        <taxon>Enterococcaceae</taxon>
        <taxon>Enterococcus</taxon>
    </lineage>
</organism>
<dbReference type="eggNOG" id="ENOG5032D56">
    <property type="taxonomic scope" value="Bacteria"/>
</dbReference>
<evidence type="ECO:0008006" key="5">
    <source>
        <dbReference type="Google" id="ProtNLM"/>
    </source>
</evidence>
<dbReference type="STRING" id="155618.RV06_GL000301"/>
<dbReference type="Pfam" id="PF16895">
    <property type="entry name" value="DUF5085"/>
    <property type="match status" value="1"/>
</dbReference>
<dbReference type="EMBL" id="ASVY01000003">
    <property type="protein sequence ID" value="EOT60004.1"/>
    <property type="molecule type" value="Genomic_DNA"/>
</dbReference>
<reference evidence="1 3" key="1">
    <citation type="submission" date="2013-02" db="EMBL/GenBank/DDBJ databases">
        <title>The Genome Sequence of Enterococcus haemoperoxidus BAA-382.</title>
        <authorList>
            <consortium name="The Broad Institute Genome Sequencing Platform"/>
            <consortium name="The Broad Institute Genome Sequencing Center for Infectious Disease"/>
            <person name="Earl A.M."/>
            <person name="Gilmore M.S."/>
            <person name="Lebreton F."/>
            <person name="Walker B."/>
            <person name="Young S.K."/>
            <person name="Zeng Q."/>
            <person name="Gargeya S."/>
            <person name="Fitzgerald M."/>
            <person name="Haas B."/>
            <person name="Abouelleil A."/>
            <person name="Alvarado L."/>
            <person name="Arachchi H.M."/>
            <person name="Berlin A.M."/>
            <person name="Chapman S.B."/>
            <person name="Dewar J."/>
            <person name="Goldberg J."/>
            <person name="Griggs A."/>
            <person name="Gujja S."/>
            <person name="Hansen M."/>
            <person name="Howarth C."/>
            <person name="Imamovic A."/>
            <person name="Larimer J."/>
            <person name="McCowan C."/>
            <person name="Murphy C."/>
            <person name="Neiman D."/>
            <person name="Pearson M."/>
            <person name="Priest M."/>
            <person name="Roberts A."/>
            <person name="Saif S."/>
            <person name="Shea T."/>
            <person name="Sisk P."/>
            <person name="Sykes S."/>
            <person name="Wortman J."/>
            <person name="Nusbaum C."/>
            <person name="Birren B."/>
        </authorList>
    </citation>
    <scope>NUCLEOTIDE SEQUENCE [LARGE SCALE GENOMIC DNA]</scope>
    <source>
        <strain evidence="1 3">ATCC BAA-382</strain>
    </source>
</reference>
<evidence type="ECO:0000313" key="4">
    <source>
        <dbReference type="Proteomes" id="UP000014197"/>
    </source>
</evidence>
<dbReference type="AlphaFoldDB" id="R2SWL0"/>
<dbReference type="PATRIC" id="fig|1158608.3.peg.1653"/>
<dbReference type="EMBL" id="AJAR01000014">
    <property type="protein sequence ID" value="EOH97191.1"/>
    <property type="molecule type" value="Genomic_DNA"/>
</dbReference>
<dbReference type="RefSeq" id="WP_010761875.1">
    <property type="nucleotide sequence ID" value="NZ_KB946316.1"/>
</dbReference>
<keyword evidence="4" id="KW-1185">Reference proteome</keyword>
<protein>
    <recommendedName>
        <fullName evidence="5">DUF5085 domain-containing protein</fullName>
    </recommendedName>
</protein>
<gene>
    <name evidence="2" type="ORF">I583_02639</name>
    <name evidence="1" type="ORF">UAW_01673</name>
</gene>